<feature type="domain" description="Ubiquitin-like protease family profile" evidence="3">
    <location>
        <begin position="192"/>
        <end position="307"/>
    </location>
</feature>
<dbReference type="SUPFAM" id="SSF54001">
    <property type="entry name" value="Cysteine proteinases"/>
    <property type="match status" value="1"/>
</dbReference>
<protein>
    <recommendedName>
        <fullName evidence="3">Ubiquitin-like protease family profile domain-containing protein</fullName>
    </recommendedName>
</protein>
<organism evidence="4">
    <name type="scientific">viral metagenome</name>
    <dbReference type="NCBI Taxonomy" id="1070528"/>
    <lineage>
        <taxon>unclassified sequences</taxon>
        <taxon>metagenomes</taxon>
        <taxon>organismal metagenomes</taxon>
    </lineage>
</organism>
<evidence type="ECO:0000256" key="2">
    <source>
        <dbReference type="ARBA" id="ARBA00022801"/>
    </source>
</evidence>
<evidence type="ECO:0000256" key="1">
    <source>
        <dbReference type="ARBA" id="ARBA00022670"/>
    </source>
</evidence>
<dbReference type="GO" id="GO:0008234">
    <property type="term" value="F:cysteine-type peptidase activity"/>
    <property type="evidence" value="ECO:0007669"/>
    <property type="project" value="InterPro"/>
</dbReference>
<evidence type="ECO:0000313" key="4">
    <source>
        <dbReference type="EMBL" id="QHS96629.1"/>
    </source>
</evidence>
<evidence type="ECO:0000259" key="3">
    <source>
        <dbReference type="Pfam" id="PF02902"/>
    </source>
</evidence>
<dbReference type="AlphaFoldDB" id="A0A6C0BYJ5"/>
<proteinExistence type="predicted"/>
<keyword evidence="2" id="KW-0378">Hydrolase</keyword>
<reference evidence="4" key="1">
    <citation type="journal article" date="2020" name="Nature">
        <title>Giant virus diversity and host interactions through global metagenomics.</title>
        <authorList>
            <person name="Schulz F."/>
            <person name="Roux S."/>
            <person name="Paez-Espino D."/>
            <person name="Jungbluth S."/>
            <person name="Walsh D.A."/>
            <person name="Denef V.J."/>
            <person name="McMahon K.D."/>
            <person name="Konstantinidis K.T."/>
            <person name="Eloe-Fadrosh E.A."/>
            <person name="Kyrpides N.C."/>
            <person name="Woyke T."/>
        </authorList>
    </citation>
    <scope>NUCLEOTIDE SEQUENCE</scope>
    <source>
        <strain evidence="4">GVMAG-M-3300020166-18</strain>
    </source>
</reference>
<dbReference type="InterPro" id="IPR003653">
    <property type="entry name" value="Peptidase_C48_C"/>
</dbReference>
<dbReference type="InterPro" id="IPR038765">
    <property type="entry name" value="Papain-like_cys_pep_sf"/>
</dbReference>
<dbReference type="EMBL" id="MN739271">
    <property type="protein sequence ID" value="QHS96629.1"/>
    <property type="molecule type" value="Genomic_DNA"/>
</dbReference>
<name>A0A6C0BYJ5_9ZZZZ</name>
<dbReference type="Gene3D" id="3.40.395.10">
    <property type="entry name" value="Adenoviral Proteinase, Chain A"/>
    <property type="match status" value="1"/>
</dbReference>
<keyword evidence="1" id="KW-0645">Protease</keyword>
<dbReference type="GO" id="GO:0006508">
    <property type="term" value="P:proteolysis"/>
    <property type="evidence" value="ECO:0007669"/>
    <property type="project" value="UniProtKB-KW"/>
</dbReference>
<sequence length="317" mass="37303">MSIYYMFGGIFSDSKKKKKRKKRSPKGTRKISNCYGGAEKRNGTCYSREDLLTMRNLWNAKHPDKHIKSKDPNGVWKKFDTYLQHVCTSESCWLKQQFIDKNIASNIFEESFTPAKPQKWKINPVEWLDSLDIEKVMHQYENENDNFEFLGPSPIDFDAIAKGGNDCVFDEICNLNIEEKYNKGIKNLGFIFNLDPHYKSGSHWVSMFVNLDTNYIFFLDTNGNYIPEQVKQLVKRIKTQCKSDLHKKMRFIDNAPRRHQHEGTECGIYCLYAIVSQLKGIHTPQWIKRNRIPDNEMKEFRDIFYTDRSPNKLNPIL</sequence>
<accession>A0A6C0BYJ5</accession>
<dbReference type="Pfam" id="PF02902">
    <property type="entry name" value="Peptidase_C48"/>
    <property type="match status" value="1"/>
</dbReference>